<dbReference type="AlphaFoldDB" id="A0A023FG53"/>
<keyword evidence="6" id="KW-0206">Cytoskeleton</keyword>
<keyword evidence="6" id="KW-0493">Microtubule</keyword>
<dbReference type="Gene3D" id="1.20.58.90">
    <property type="match status" value="1"/>
</dbReference>
<organism evidence="7">
    <name type="scientific">Amblyomma cajennense</name>
    <name type="common">Cayenne tick</name>
    <name type="synonym">Acarus cajennensis</name>
    <dbReference type="NCBI Taxonomy" id="34607"/>
    <lineage>
        <taxon>Eukaryota</taxon>
        <taxon>Metazoa</taxon>
        <taxon>Ecdysozoa</taxon>
        <taxon>Arthropoda</taxon>
        <taxon>Chelicerata</taxon>
        <taxon>Arachnida</taxon>
        <taxon>Acari</taxon>
        <taxon>Parasitiformes</taxon>
        <taxon>Ixodida</taxon>
        <taxon>Ixodoidea</taxon>
        <taxon>Ixodidae</taxon>
        <taxon>Amblyomminae</taxon>
        <taxon>Amblyomma</taxon>
    </lineage>
</organism>
<dbReference type="InterPro" id="IPR036126">
    <property type="entry name" value="TBCA_sf"/>
</dbReference>
<evidence type="ECO:0000256" key="3">
    <source>
        <dbReference type="ARBA" id="ARBA00015002"/>
    </source>
</evidence>
<evidence type="ECO:0000256" key="6">
    <source>
        <dbReference type="RuleBase" id="RU364030"/>
    </source>
</evidence>
<evidence type="ECO:0000256" key="4">
    <source>
        <dbReference type="ARBA" id="ARBA00023186"/>
    </source>
</evidence>
<sequence>MDAAAVRQLKIKTGVVKRMTKEKASYLKEVEVERERIAKMKEMGKEEYDVKRQEEVIKEGLAMIPHTHKKLLIAYNDLKEALENSQDLSESEEYLAAKEALEQAQLALESP</sequence>
<keyword evidence="6" id="KW-0963">Cytoplasm</keyword>
<name>A0A023FG53_AMBCJ</name>
<dbReference type="GO" id="GO:0007021">
    <property type="term" value="P:tubulin complex assembly"/>
    <property type="evidence" value="ECO:0007669"/>
    <property type="project" value="UniProtKB-UniRule"/>
</dbReference>
<protein>
    <recommendedName>
        <fullName evidence="3 6">Tubulin-specific chaperone A</fullName>
    </recommendedName>
</protein>
<dbReference type="EMBL" id="GBBK01004377">
    <property type="protein sequence ID" value="JAC20105.1"/>
    <property type="molecule type" value="mRNA"/>
</dbReference>
<dbReference type="GO" id="GO:0005874">
    <property type="term" value="C:microtubule"/>
    <property type="evidence" value="ECO:0007669"/>
    <property type="project" value="UniProtKB-KW"/>
</dbReference>
<comment type="subcellular location">
    <subcellularLocation>
        <location evidence="6">Cytoplasm</location>
        <location evidence="6">Cytoskeleton</location>
    </subcellularLocation>
</comment>
<evidence type="ECO:0000313" key="7">
    <source>
        <dbReference type="EMBL" id="JAC20105.1"/>
    </source>
</evidence>
<evidence type="ECO:0000256" key="1">
    <source>
        <dbReference type="ARBA" id="ARBA00003046"/>
    </source>
</evidence>
<accession>A0A023FG53</accession>
<dbReference type="GO" id="GO:0007023">
    <property type="term" value="P:post-chaperonin tubulin folding pathway"/>
    <property type="evidence" value="ECO:0007669"/>
    <property type="project" value="UniProtKB-UniRule"/>
</dbReference>
<keyword evidence="4 6" id="KW-0143">Chaperone</keyword>
<comment type="function">
    <text evidence="1">Tubulin-folding protein; involved in the early step of the tubulin folding pathway.</text>
</comment>
<dbReference type="PANTHER" id="PTHR21500:SF0">
    <property type="entry name" value="TUBULIN-SPECIFIC CHAPERONE A"/>
    <property type="match status" value="1"/>
</dbReference>
<reference evidence="7" key="1">
    <citation type="submission" date="2014-03" db="EMBL/GenBank/DDBJ databases">
        <title>The sialotranscriptome of Amblyomma triste, Amblyomma parvum and Amblyomma cajennense ticks, uncovered by 454-based RNA-seq.</title>
        <authorList>
            <person name="Garcia G.R."/>
            <person name="Gardinassi L.G."/>
            <person name="Ribeiro J.M."/>
            <person name="Anatriello E."/>
            <person name="Ferreira B.R."/>
            <person name="Moreira H.N."/>
            <person name="Mafra C."/>
            <person name="Olegario M.M."/>
            <person name="Szabo P.J."/>
            <person name="Miranda-Santos I.K."/>
            <person name="Maruyama S.R."/>
        </authorList>
    </citation>
    <scope>NUCLEOTIDE SEQUENCE</scope>
    <source>
        <strain evidence="7">Uberlandia</strain>
        <tissue evidence="7">Salivary glands</tissue>
    </source>
</reference>
<evidence type="ECO:0000256" key="5">
    <source>
        <dbReference type="ARBA" id="ARBA00026055"/>
    </source>
</evidence>
<dbReference type="SUPFAM" id="SSF46988">
    <property type="entry name" value="Tubulin chaperone cofactor A"/>
    <property type="match status" value="1"/>
</dbReference>
<comment type="subunit">
    <text evidence="5 6">Supercomplex made of cofactors A to E. Cofactors A and D function by capturing and stabilizing tubulin in a quasi-native conformation. Cofactor E binds to the cofactor D-tubulin complex; interaction with cofactor C then causes the release of tubulin polypeptides that are committed to the native state.</text>
</comment>
<evidence type="ECO:0000256" key="2">
    <source>
        <dbReference type="ARBA" id="ARBA00006806"/>
    </source>
</evidence>
<dbReference type="PANTHER" id="PTHR21500">
    <property type="entry name" value="TUBULIN-SPECIFIC CHAPERONE A"/>
    <property type="match status" value="1"/>
</dbReference>
<proteinExistence type="evidence at transcript level"/>
<comment type="similarity">
    <text evidence="2 6">Belongs to the TBCA family.</text>
</comment>
<dbReference type="Pfam" id="PF02970">
    <property type="entry name" value="TBCA"/>
    <property type="match status" value="1"/>
</dbReference>
<dbReference type="GO" id="GO:0005829">
    <property type="term" value="C:cytosol"/>
    <property type="evidence" value="ECO:0007669"/>
    <property type="project" value="TreeGrafter"/>
</dbReference>
<dbReference type="InterPro" id="IPR004226">
    <property type="entry name" value="TBCA"/>
</dbReference>
<dbReference type="GO" id="GO:0048487">
    <property type="term" value="F:beta-tubulin binding"/>
    <property type="evidence" value="ECO:0007669"/>
    <property type="project" value="InterPro"/>
</dbReference>